<evidence type="ECO:0000313" key="2">
    <source>
        <dbReference type="Proteomes" id="UP001153737"/>
    </source>
</evidence>
<evidence type="ECO:0000313" key="1">
    <source>
        <dbReference type="EMBL" id="CAG9814617.1"/>
    </source>
</evidence>
<reference evidence="1" key="1">
    <citation type="submission" date="2022-01" db="EMBL/GenBank/DDBJ databases">
        <authorList>
            <person name="King R."/>
        </authorList>
    </citation>
    <scope>NUCLEOTIDE SEQUENCE</scope>
</reference>
<name>A0A9N9WY46_PHACE</name>
<keyword evidence="2" id="KW-1185">Reference proteome</keyword>
<organism evidence="1 2">
    <name type="scientific">Phaedon cochleariae</name>
    <name type="common">Mustard beetle</name>
    <dbReference type="NCBI Taxonomy" id="80249"/>
    <lineage>
        <taxon>Eukaryota</taxon>
        <taxon>Metazoa</taxon>
        <taxon>Ecdysozoa</taxon>
        <taxon>Arthropoda</taxon>
        <taxon>Hexapoda</taxon>
        <taxon>Insecta</taxon>
        <taxon>Pterygota</taxon>
        <taxon>Neoptera</taxon>
        <taxon>Endopterygota</taxon>
        <taxon>Coleoptera</taxon>
        <taxon>Polyphaga</taxon>
        <taxon>Cucujiformia</taxon>
        <taxon>Chrysomeloidea</taxon>
        <taxon>Chrysomelidae</taxon>
        <taxon>Chrysomelinae</taxon>
        <taxon>Chrysomelini</taxon>
        <taxon>Phaedon</taxon>
    </lineage>
</organism>
<dbReference type="EMBL" id="OU896717">
    <property type="protein sequence ID" value="CAG9814617.1"/>
    <property type="molecule type" value="Genomic_DNA"/>
</dbReference>
<protein>
    <submittedName>
        <fullName evidence="1">Uncharacterized protein</fullName>
    </submittedName>
</protein>
<dbReference type="Proteomes" id="UP001153737">
    <property type="component" value="Chromosome 11"/>
</dbReference>
<gene>
    <name evidence="1" type="ORF">PHAECO_LOCUS2628</name>
</gene>
<dbReference type="OrthoDB" id="6764379at2759"/>
<proteinExistence type="predicted"/>
<reference evidence="1" key="2">
    <citation type="submission" date="2022-10" db="EMBL/GenBank/DDBJ databases">
        <authorList>
            <consortium name="ENA_rothamsted_submissions"/>
            <consortium name="culmorum"/>
            <person name="King R."/>
        </authorList>
    </citation>
    <scope>NUCLEOTIDE SEQUENCE</scope>
</reference>
<dbReference type="AlphaFoldDB" id="A0A9N9WY46"/>
<accession>A0A9N9WY46</accession>
<sequence>MGAIDGSLFNFKLINQNMTATRIDILIIQSPCKVCVSNMKYINISVGYPGSLHDARILWESSLHRDIVKNDAHNYFFLLENITLWQILHIHVRVGHPTISHLV</sequence>